<dbReference type="InterPro" id="IPR012340">
    <property type="entry name" value="NA-bd_OB-fold"/>
</dbReference>
<evidence type="ECO:0000313" key="12">
    <source>
        <dbReference type="Proteomes" id="UP000186583"/>
    </source>
</evidence>
<evidence type="ECO:0000256" key="5">
    <source>
        <dbReference type="ARBA" id="ARBA00022895"/>
    </source>
</evidence>
<dbReference type="GO" id="GO:0003677">
    <property type="term" value="F:DNA binding"/>
    <property type="evidence" value="ECO:0007669"/>
    <property type="project" value="UniProtKB-KW"/>
</dbReference>
<accession>A0A1Q8RMD1</accession>
<gene>
    <name evidence="11" type="ORF">CCHL11_04252</name>
</gene>
<dbReference type="GO" id="GO:0005634">
    <property type="term" value="C:nucleus"/>
    <property type="evidence" value="ECO:0007669"/>
    <property type="project" value="UniProtKB-SubCell"/>
</dbReference>
<organism evidence="11 12">
    <name type="scientific">Colletotrichum chlorophyti</name>
    <dbReference type="NCBI Taxonomy" id="708187"/>
    <lineage>
        <taxon>Eukaryota</taxon>
        <taxon>Fungi</taxon>
        <taxon>Dikarya</taxon>
        <taxon>Ascomycota</taxon>
        <taxon>Pezizomycotina</taxon>
        <taxon>Sordariomycetes</taxon>
        <taxon>Hypocreomycetidae</taxon>
        <taxon>Glomerellales</taxon>
        <taxon>Glomerellaceae</taxon>
        <taxon>Colletotrichum</taxon>
    </lineage>
</organism>
<keyword evidence="5" id="KW-0779">Telomere</keyword>
<proteinExistence type="predicted"/>
<keyword evidence="6" id="KW-0238">DNA-binding</keyword>
<dbReference type="Proteomes" id="UP000186583">
    <property type="component" value="Unassembled WGS sequence"/>
</dbReference>
<protein>
    <recommendedName>
        <fullName evidence="3">CST complex subunit STN1</fullName>
    </recommendedName>
    <alternativeName>
        <fullName evidence="8">Suppressor of cdc thirteen homolog</fullName>
    </alternativeName>
</protein>
<keyword evidence="4" id="KW-0158">Chromosome</keyword>
<evidence type="ECO:0000256" key="6">
    <source>
        <dbReference type="ARBA" id="ARBA00023125"/>
    </source>
</evidence>
<keyword evidence="7" id="KW-0539">Nucleus</keyword>
<evidence type="ECO:0000256" key="9">
    <source>
        <dbReference type="SAM" id="MobiDB-lite"/>
    </source>
</evidence>
<dbReference type="EMBL" id="MPGH01000181">
    <property type="protein sequence ID" value="OLN85333.1"/>
    <property type="molecule type" value="Genomic_DNA"/>
</dbReference>
<dbReference type="GO" id="GO:0000781">
    <property type="term" value="C:chromosome, telomeric region"/>
    <property type="evidence" value="ECO:0007669"/>
    <property type="project" value="UniProtKB-SubCell"/>
</dbReference>
<comment type="caution">
    <text evidence="11">The sequence shown here is derived from an EMBL/GenBank/DDBJ whole genome shotgun (WGS) entry which is preliminary data.</text>
</comment>
<evidence type="ECO:0000256" key="8">
    <source>
        <dbReference type="ARBA" id="ARBA00030039"/>
    </source>
</evidence>
<dbReference type="SUPFAM" id="SSF50249">
    <property type="entry name" value="Nucleic acid-binding proteins"/>
    <property type="match status" value="1"/>
</dbReference>
<dbReference type="Gene3D" id="2.40.50.140">
    <property type="entry name" value="Nucleic acid-binding proteins"/>
    <property type="match status" value="1"/>
</dbReference>
<name>A0A1Q8RMD1_9PEZI</name>
<keyword evidence="12" id="KW-1185">Reference proteome</keyword>
<feature type="compositionally biased region" description="Basic and acidic residues" evidence="9">
    <location>
        <begin position="215"/>
        <end position="229"/>
    </location>
</feature>
<evidence type="ECO:0000256" key="4">
    <source>
        <dbReference type="ARBA" id="ARBA00022454"/>
    </source>
</evidence>
<evidence type="ECO:0000256" key="3">
    <source>
        <dbReference type="ARBA" id="ARBA00017411"/>
    </source>
</evidence>
<feature type="compositionally biased region" description="Basic and acidic residues" evidence="9">
    <location>
        <begin position="190"/>
        <end position="203"/>
    </location>
</feature>
<evidence type="ECO:0000259" key="10">
    <source>
        <dbReference type="Pfam" id="PF10451"/>
    </source>
</evidence>
<dbReference type="CDD" id="cd03524">
    <property type="entry name" value="RPA2_OBF_family"/>
    <property type="match status" value="1"/>
</dbReference>
<dbReference type="PANTHER" id="PTHR13989">
    <property type="entry name" value="REPLICATION PROTEIN A-RELATED"/>
    <property type="match status" value="1"/>
</dbReference>
<feature type="compositionally biased region" description="Basic residues" evidence="9">
    <location>
        <begin position="204"/>
        <end position="214"/>
    </location>
</feature>
<dbReference type="Pfam" id="PF10451">
    <property type="entry name" value="Stn1"/>
    <property type="match status" value="1"/>
</dbReference>
<reference evidence="11 12" key="1">
    <citation type="submission" date="2016-11" db="EMBL/GenBank/DDBJ databases">
        <title>Draft Genome Assembly of Colletotrichum chlorophyti a pathogen of herbaceous plants.</title>
        <authorList>
            <person name="Gan P."/>
            <person name="Narusaka M."/>
            <person name="Tsushima A."/>
            <person name="Narusaka Y."/>
            <person name="Takano Y."/>
            <person name="Shirasu K."/>
        </authorList>
    </citation>
    <scope>NUCLEOTIDE SEQUENCE [LARGE SCALE GENOMIC DNA]</scope>
    <source>
        <strain evidence="11 12">NTL11</strain>
    </source>
</reference>
<dbReference type="InterPro" id="IPR040260">
    <property type="entry name" value="RFA2-like"/>
</dbReference>
<dbReference type="PANTHER" id="PTHR13989:SF33">
    <property type="entry name" value="CST COMPLEX SUBUNIT STN1"/>
    <property type="match status" value="1"/>
</dbReference>
<sequence length="281" mass="32238">MTSELSAGLYPRYCLHLSPTFNSWCILHASDIHALRSVPEFEVQDFYFYKNLPIKWVRIVGIVVAVDNFPGRRVFTVDDSSGACIECVVTLKMPSSTAHASPHANGFFGVNRPQPQPPGDCVDVGVGTVVDIKGGLKMFHDEMQIKIEKVKSLKSTEQEVALWERRTQFRNEVLLQPWVLSAKQIRRCKKEEMRDVGDESEERKKKKKEKKERKEKRQEEMRKEDEEKRPRPRAAAAVAVEDRYRIHRLRKSSDRRSGSSGGLLRHVLDESLRGKYNSLGS</sequence>
<evidence type="ECO:0000256" key="2">
    <source>
        <dbReference type="ARBA" id="ARBA00004574"/>
    </source>
</evidence>
<dbReference type="InterPro" id="IPR018856">
    <property type="entry name" value="Stn1_N"/>
</dbReference>
<dbReference type="AlphaFoldDB" id="A0A1Q8RMD1"/>
<feature type="region of interest" description="Disordered" evidence="9">
    <location>
        <begin position="190"/>
        <end position="281"/>
    </location>
</feature>
<comment type="subcellular location">
    <subcellularLocation>
        <location evidence="2">Chromosome</location>
        <location evidence="2">Telomere</location>
    </subcellularLocation>
    <subcellularLocation>
        <location evidence="1">Nucleus</location>
    </subcellularLocation>
</comment>
<evidence type="ECO:0000256" key="7">
    <source>
        <dbReference type="ARBA" id="ARBA00023242"/>
    </source>
</evidence>
<evidence type="ECO:0000313" key="11">
    <source>
        <dbReference type="EMBL" id="OLN85333.1"/>
    </source>
</evidence>
<feature type="domain" description="CST complex subunit Stn1 N-terminal" evidence="10">
    <location>
        <begin position="43"/>
        <end position="92"/>
    </location>
</feature>
<dbReference type="OrthoDB" id="77828at2759"/>
<evidence type="ECO:0000256" key="1">
    <source>
        <dbReference type="ARBA" id="ARBA00004123"/>
    </source>
</evidence>